<dbReference type="RefSeq" id="WP_227616367.1">
    <property type="nucleotide sequence ID" value="NZ_JAJEPR010000069.1"/>
</dbReference>
<dbReference type="AlphaFoldDB" id="A0AAE3J828"/>
<proteinExistence type="predicted"/>
<name>A0AAE3J828_9FIRM</name>
<organism evidence="2 3">
    <name type="scientific">Fusicatenibacter faecihominis</name>
    <dbReference type="NCBI Taxonomy" id="2881276"/>
    <lineage>
        <taxon>Bacteria</taxon>
        <taxon>Bacillati</taxon>
        <taxon>Bacillota</taxon>
        <taxon>Clostridia</taxon>
        <taxon>Lachnospirales</taxon>
        <taxon>Lachnospiraceae</taxon>
        <taxon>Fusicatenibacter</taxon>
    </lineage>
</organism>
<gene>
    <name evidence="2" type="ORF">LKD71_17460</name>
</gene>
<keyword evidence="1" id="KW-0175">Coiled coil</keyword>
<dbReference type="Proteomes" id="UP001197875">
    <property type="component" value="Unassembled WGS sequence"/>
</dbReference>
<evidence type="ECO:0000256" key="1">
    <source>
        <dbReference type="SAM" id="Coils"/>
    </source>
</evidence>
<reference evidence="2 3" key="1">
    <citation type="submission" date="2021-10" db="EMBL/GenBank/DDBJ databases">
        <title>Anaerobic single-cell dispensing facilitates the cultivation of human gut bacteria.</title>
        <authorList>
            <person name="Afrizal A."/>
        </authorList>
    </citation>
    <scope>NUCLEOTIDE SEQUENCE [LARGE SCALE GENOMIC DNA]</scope>
    <source>
        <strain evidence="2 3">CLA-AA-H277</strain>
    </source>
</reference>
<feature type="coiled-coil region" evidence="1">
    <location>
        <begin position="271"/>
        <end position="323"/>
    </location>
</feature>
<dbReference type="EMBL" id="JAJEPR010000069">
    <property type="protein sequence ID" value="MCC2191549.1"/>
    <property type="molecule type" value="Genomic_DNA"/>
</dbReference>
<accession>A0AAE3J828</accession>
<keyword evidence="3" id="KW-1185">Reference proteome</keyword>
<sequence>MQIYSAMIPVKESFSKKEFVRLVLEWNQGSPCDRMKGVNWDGESYSLCWRDESRMLALEELPEKRIIAARFQKEDIYGMIWTTDLILNLEEKRLSVRLDQETTERTSSFFYHFSPPYFIRMVIRKGYAGMDGRLPVTGEPVALGIREKELAEAVLLGKEHFQLPVVYVTKKWDGTYPLHVKRLSKLLQGTAYVLKEADPKLGALLRKSCDGENPHHGAIGIYYPSASAENKKIHFEPYTEEILSQKIVNMIYRYENQQTRGPLYLWEDIRMERLRLNHSVLLNNHRKIQEENQDLYEIFEAQLKSQEERIETLTNRVTALSLENQGLHAKMEERQAVPLLYKGSMREFYEGEVRGILLELLEDCLERQEPDTRSQEILKNILEENKKAGRQENRKSRIKRLLKGYSNLSASLKHDLEELGFSVVSEGKHYKLTYFQDPRYTIVMAKSCSDARAGNNLASEIIRKML</sequence>
<evidence type="ECO:0000313" key="2">
    <source>
        <dbReference type="EMBL" id="MCC2191549.1"/>
    </source>
</evidence>
<protein>
    <submittedName>
        <fullName evidence="2">Uncharacterized protein</fullName>
    </submittedName>
</protein>
<comment type="caution">
    <text evidence="2">The sequence shown here is derived from an EMBL/GenBank/DDBJ whole genome shotgun (WGS) entry which is preliminary data.</text>
</comment>
<evidence type="ECO:0000313" key="3">
    <source>
        <dbReference type="Proteomes" id="UP001197875"/>
    </source>
</evidence>